<dbReference type="InterPro" id="IPR000032">
    <property type="entry name" value="HPr-like"/>
</dbReference>
<evidence type="ECO:0000256" key="4">
    <source>
        <dbReference type="ARBA" id="ARBA00022597"/>
    </source>
</evidence>
<dbReference type="EMBL" id="BRLB01000006">
    <property type="protein sequence ID" value="GKX29863.1"/>
    <property type="molecule type" value="Genomic_DNA"/>
</dbReference>
<sequence>MVKSLIEITNETGLHARPASEFVKVAKNYKSDVFLQKEDKKINAKSILGILALCLNKGSKAEIIVDGEDEGMAMEALTDLINNMVE</sequence>
<dbReference type="InterPro" id="IPR035895">
    <property type="entry name" value="HPr-like_sf"/>
</dbReference>
<evidence type="ECO:0000256" key="2">
    <source>
        <dbReference type="ARBA" id="ARBA00020422"/>
    </source>
</evidence>
<dbReference type="RefSeq" id="WP_281815578.1">
    <property type="nucleotide sequence ID" value="NZ_BRLB01000006.1"/>
</dbReference>
<evidence type="ECO:0000259" key="6">
    <source>
        <dbReference type="PROSITE" id="PS51350"/>
    </source>
</evidence>
<name>A0A9W5YER4_9FIRM</name>
<keyword evidence="4" id="KW-0762">Sugar transport</keyword>
<comment type="function">
    <text evidence="1">General (non sugar-specific) component of the phosphoenolpyruvate-dependent sugar phosphotransferase system (sugar PTS). This major carbohydrate active-transport system catalyzes the phosphorylation of incoming sugar substrates concomitantly with their translocation across the cell membrane. The phosphoryl group from phosphoenolpyruvate (PEP) is transferred to the phosphoryl carrier protein HPr by enzyme I. Phospho-HPr then transfers it to the PTS EIIA domain.</text>
</comment>
<dbReference type="Gene3D" id="3.30.1340.10">
    <property type="entry name" value="HPr-like"/>
    <property type="match status" value="1"/>
</dbReference>
<dbReference type="PRINTS" id="PR00107">
    <property type="entry name" value="PHOSPHOCPHPR"/>
</dbReference>
<proteinExistence type="predicted"/>
<evidence type="ECO:0000256" key="1">
    <source>
        <dbReference type="ARBA" id="ARBA00003681"/>
    </source>
</evidence>
<dbReference type="PANTHER" id="PTHR33705">
    <property type="entry name" value="PHOSPHOCARRIER PROTEIN HPR"/>
    <property type="match status" value="1"/>
</dbReference>
<evidence type="ECO:0000313" key="7">
    <source>
        <dbReference type="EMBL" id="GKX29863.1"/>
    </source>
</evidence>
<dbReference type="SUPFAM" id="SSF55594">
    <property type="entry name" value="HPr-like"/>
    <property type="match status" value="1"/>
</dbReference>
<dbReference type="CDD" id="cd00367">
    <property type="entry name" value="PTS-HPr_like"/>
    <property type="match status" value="1"/>
</dbReference>
<comment type="caution">
    <text evidence="7">The sequence shown here is derived from an EMBL/GenBank/DDBJ whole genome shotgun (WGS) entry which is preliminary data.</text>
</comment>
<protein>
    <recommendedName>
        <fullName evidence="2">Phosphocarrier protein HPr</fullName>
    </recommendedName>
    <alternativeName>
        <fullName evidence="5">Histidine-containing protein</fullName>
    </alternativeName>
</protein>
<dbReference type="AlphaFoldDB" id="A0A9W5YER4"/>
<dbReference type="InterPro" id="IPR001020">
    <property type="entry name" value="PTS_HPr_His_P_site"/>
</dbReference>
<dbReference type="PROSITE" id="PS51350">
    <property type="entry name" value="PTS_HPR_DOM"/>
    <property type="match status" value="1"/>
</dbReference>
<keyword evidence="8" id="KW-1185">Reference proteome</keyword>
<dbReference type="PROSITE" id="PS00369">
    <property type="entry name" value="PTS_HPR_HIS"/>
    <property type="match status" value="1"/>
</dbReference>
<keyword evidence="3" id="KW-0813">Transport</keyword>
<dbReference type="NCBIfam" id="TIGR01003">
    <property type="entry name" value="PTS_HPr_family"/>
    <property type="match status" value="1"/>
</dbReference>
<organism evidence="7 8">
    <name type="scientific">Vallitalea longa</name>
    <dbReference type="NCBI Taxonomy" id="2936439"/>
    <lineage>
        <taxon>Bacteria</taxon>
        <taxon>Bacillati</taxon>
        <taxon>Bacillota</taxon>
        <taxon>Clostridia</taxon>
        <taxon>Lachnospirales</taxon>
        <taxon>Vallitaleaceae</taxon>
        <taxon>Vallitalea</taxon>
    </lineage>
</organism>
<reference evidence="7" key="1">
    <citation type="submission" date="2022-06" db="EMBL/GenBank/DDBJ databases">
        <title>Vallitalea longa sp. nov., an anaerobic bacterium isolated from marine sediment.</title>
        <authorList>
            <person name="Hirano S."/>
            <person name="Terahara T."/>
            <person name="Mori K."/>
            <person name="Hamada M."/>
            <person name="Matsumoto R."/>
            <person name="Kobayashi T."/>
        </authorList>
    </citation>
    <scope>NUCLEOTIDE SEQUENCE</scope>
    <source>
        <strain evidence="7">SH18-1</strain>
    </source>
</reference>
<dbReference type="PANTHER" id="PTHR33705:SF1">
    <property type="entry name" value="PHOSPHOCARRIER PROTEIN HPR"/>
    <property type="match status" value="1"/>
</dbReference>
<gene>
    <name evidence="7" type="primary">ptsH_2</name>
    <name evidence="7" type="ORF">SH1V18_23430</name>
</gene>
<evidence type="ECO:0000313" key="8">
    <source>
        <dbReference type="Proteomes" id="UP001144256"/>
    </source>
</evidence>
<dbReference type="InterPro" id="IPR050399">
    <property type="entry name" value="HPr"/>
</dbReference>
<evidence type="ECO:0000256" key="5">
    <source>
        <dbReference type="ARBA" id="ARBA00033055"/>
    </source>
</evidence>
<dbReference type="Pfam" id="PF00381">
    <property type="entry name" value="PTS-HPr"/>
    <property type="match status" value="1"/>
</dbReference>
<evidence type="ECO:0000256" key="3">
    <source>
        <dbReference type="ARBA" id="ARBA00022448"/>
    </source>
</evidence>
<feature type="domain" description="HPr" evidence="6">
    <location>
        <begin position="1"/>
        <end position="86"/>
    </location>
</feature>
<accession>A0A9W5YER4</accession>
<dbReference type="Proteomes" id="UP001144256">
    <property type="component" value="Unassembled WGS sequence"/>
</dbReference>